<keyword evidence="3" id="KW-1185">Reference proteome</keyword>
<proteinExistence type="predicted"/>
<evidence type="ECO:0000256" key="1">
    <source>
        <dbReference type="SAM" id="MobiDB-lite"/>
    </source>
</evidence>
<feature type="region of interest" description="Disordered" evidence="1">
    <location>
        <begin position="1"/>
        <end position="38"/>
    </location>
</feature>
<reference evidence="2 3" key="1">
    <citation type="submission" date="2015-09" db="EMBL/GenBank/DDBJ databases">
        <title>Host preference determinants of Valsa canker pathogens revealed by comparative genomics.</title>
        <authorList>
            <person name="Yin Z."/>
            <person name="Huang L."/>
        </authorList>
    </citation>
    <scope>NUCLEOTIDE SEQUENCE [LARGE SCALE GENOMIC DNA]</scope>
    <source>
        <strain evidence="2 3">YSFL</strain>
    </source>
</reference>
<dbReference type="EMBL" id="LJZO01000003">
    <property type="protein sequence ID" value="ROW03370.1"/>
    <property type="molecule type" value="Genomic_DNA"/>
</dbReference>
<feature type="compositionally biased region" description="Basic residues" evidence="1">
    <location>
        <begin position="1"/>
        <end position="10"/>
    </location>
</feature>
<name>A0A423WJ09_CYTCH</name>
<gene>
    <name evidence="2" type="ORF">VSDG_01477</name>
</gene>
<evidence type="ECO:0000313" key="3">
    <source>
        <dbReference type="Proteomes" id="UP000284375"/>
    </source>
</evidence>
<sequence>MGNRRTTNHRPIKETLKQNREKYPHTGAGEMPPDYQATDDEEDLRYSYEHFPPQDNTYGERPPQQPQEMVEANLRVGKGNEVIILASPIVVWFGALKVVEGVSLVE</sequence>
<feature type="compositionally biased region" description="Basic and acidic residues" evidence="1">
    <location>
        <begin position="11"/>
        <end position="24"/>
    </location>
</feature>
<protein>
    <submittedName>
        <fullName evidence="2">Uncharacterized protein</fullName>
    </submittedName>
</protein>
<evidence type="ECO:0000313" key="2">
    <source>
        <dbReference type="EMBL" id="ROW03370.1"/>
    </source>
</evidence>
<comment type="caution">
    <text evidence="2">The sequence shown here is derived from an EMBL/GenBank/DDBJ whole genome shotgun (WGS) entry which is preliminary data.</text>
</comment>
<accession>A0A423WJ09</accession>
<dbReference type="Proteomes" id="UP000284375">
    <property type="component" value="Unassembled WGS sequence"/>
</dbReference>
<organism evidence="2 3">
    <name type="scientific">Cytospora chrysosperma</name>
    <name type="common">Cytospora canker fungus</name>
    <name type="synonym">Sphaeria chrysosperma</name>
    <dbReference type="NCBI Taxonomy" id="252740"/>
    <lineage>
        <taxon>Eukaryota</taxon>
        <taxon>Fungi</taxon>
        <taxon>Dikarya</taxon>
        <taxon>Ascomycota</taxon>
        <taxon>Pezizomycotina</taxon>
        <taxon>Sordariomycetes</taxon>
        <taxon>Sordariomycetidae</taxon>
        <taxon>Diaporthales</taxon>
        <taxon>Cytosporaceae</taxon>
        <taxon>Cytospora</taxon>
    </lineage>
</organism>
<dbReference type="AlphaFoldDB" id="A0A423WJ09"/>